<evidence type="ECO:0000313" key="3">
    <source>
        <dbReference type="Proteomes" id="UP001382904"/>
    </source>
</evidence>
<dbReference type="InterPro" id="IPR001242">
    <property type="entry name" value="Condensation_dom"/>
</dbReference>
<sequence length="157" mass="17015">MADPAAEAARITAAVGAHVFDLAAGLPLRAHLLRLGGDEHRLVVTFHHIAIDGWSVEIFFRELGELYGDADAGGAPVLQYADYALWQRDRLQGDVLDALTAHWRAVLGDDPQALAVPTDHPRPRHRSFRGAVVTRELGPELTARLRSSAGPSAERST</sequence>
<dbReference type="SUPFAM" id="SSF52777">
    <property type="entry name" value="CoA-dependent acyltransferases"/>
    <property type="match status" value="2"/>
</dbReference>
<feature type="domain" description="Condensation" evidence="1">
    <location>
        <begin position="11"/>
        <end position="149"/>
    </location>
</feature>
<gene>
    <name evidence="2" type="ORF">WKI68_20930</name>
</gene>
<organism evidence="2 3">
    <name type="scientific">Streptomyces caledonius</name>
    <dbReference type="NCBI Taxonomy" id="3134107"/>
    <lineage>
        <taxon>Bacteria</taxon>
        <taxon>Bacillati</taxon>
        <taxon>Actinomycetota</taxon>
        <taxon>Actinomycetes</taxon>
        <taxon>Kitasatosporales</taxon>
        <taxon>Streptomycetaceae</taxon>
        <taxon>Streptomyces</taxon>
    </lineage>
</organism>
<dbReference type="EMBL" id="JBBKAM010000002">
    <property type="protein sequence ID" value="MEJ8643187.1"/>
    <property type="molecule type" value="Genomic_DNA"/>
</dbReference>
<keyword evidence="3" id="KW-1185">Reference proteome</keyword>
<dbReference type="Proteomes" id="UP001382904">
    <property type="component" value="Unassembled WGS sequence"/>
</dbReference>
<protein>
    <submittedName>
        <fullName evidence="2">Condensation domain-containing protein</fullName>
    </submittedName>
</protein>
<reference evidence="2 3" key="1">
    <citation type="submission" date="2024-03" db="EMBL/GenBank/DDBJ databases">
        <title>Novel Streptomyces species of biotechnological and ecological value are a feature of Machair soil.</title>
        <authorList>
            <person name="Prole J.R."/>
            <person name="Goodfellow M."/>
            <person name="Allenby N."/>
            <person name="Ward A.C."/>
        </authorList>
    </citation>
    <scope>NUCLEOTIDE SEQUENCE [LARGE SCALE GENOMIC DNA]</scope>
    <source>
        <strain evidence="2 3">MS1.HAVA.3</strain>
    </source>
</reference>
<proteinExistence type="predicted"/>
<dbReference type="Gene3D" id="3.30.559.10">
    <property type="entry name" value="Chloramphenicol acetyltransferase-like domain"/>
    <property type="match status" value="1"/>
</dbReference>
<evidence type="ECO:0000313" key="2">
    <source>
        <dbReference type="EMBL" id="MEJ8643187.1"/>
    </source>
</evidence>
<evidence type="ECO:0000259" key="1">
    <source>
        <dbReference type="Pfam" id="PF00668"/>
    </source>
</evidence>
<comment type="caution">
    <text evidence="2">The sequence shown here is derived from an EMBL/GenBank/DDBJ whole genome shotgun (WGS) entry which is preliminary data.</text>
</comment>
<name>A0ABU8U5L4_9ACTN</name>
<dbReference type="Gene3D" id="3.30.559.30">
    <property type="entry name" value="Nonribosomal peptide synthetase, condensation domain"/>
    <property type="match status" value="1"/>
</dbReference>
<accession>A0ABU8U5L4</accession>
<dbReference type="InterPro" id="IPR023213">
    <property type="entry name" value="CAT-like_dom_sf"/>
</dbReference>
<dbReference type="Pfam" id="PF00668">
    <property type="entry name" value="Condensation"/>
    <property type="match status" value="1"/>
</dbReference>